<sequence>MNEALSAALRTLPEVAAWQWVPGMPGGTLLVAGRRPDTRRATAGPVPVDDAVAAGDASVAGEDLAALPRLTRLLDEVALSAMARTLDRARLFRQGWAHHAAQVLETLGTAPRHAWIVRRWLTALTAEKRLGHDAATGRYRGLVAPDRVEYARARRTLEEACRGLGYPPSMTRFFLAAADRLPALLRDETGLQGVLFPGGETDTAEGNYRDNVPSRWANHAAAALVAREARARRGPGPLRILEVGAGVGGTTAPVLDALGDAGTDYLFTDVSRFFLGSARAAFAGHPGMRFALFDINAVPADQKTTAGSRDVVLAANVLHNARHVGSALAGLRELLEPGGLLVLVESCREHYQALTSMYLLMSPAAGEDHWFTDLRAGQDRVFLTAEEWTDQLDAAGFDPLPALPGAGHPLAAAGQRVLAGRVRPGSGRPAPARVSAALAARLPTADRPVRVHAVDRLVPSPATTTEIGASP</sequence>
<accession>A0ABN3F9G3</accession>
<comment type="caution">
    <text evidence="2">The sequence shown here is derived from an EMBL/GenBank/DDBJ whole genome shotgun (WGS) entry which is preliminary data.</text>
</comment>
<reference evidence="2 3" key="1">
    <citation type="journal article" date="2019" name="Int. J. Syst. Evol. Microbiol.">
        <title>The Global Catalogue of Microorganisms (GCM) 10K type strain sequencing project: providing services to taxonomists for standard genome sequencing and annotation.</title>
        <authorList>
            <consortium name="The Broad Institute Genomics Platform"/>
            <consortium name="The Broad Institute Genome Sequencing Center for Infectious Disease"/>
            <person name="Wu L."/>
            <person name="Ma J."/>
        </authorList>
    </citation>
    <scope>NUCLEOTIDE SEQUENCE [LARGE SCALE GENOMIC DNA]</scope>
    <source>
        <strain evidence="2 3">JCM 4316</strain>
    </source>
</reference>
<keyword evidence="3" id="KW-1185">Reference proteome</keyword>
<dbReference type="CDD" id="cd02440">
    <property type="entry name" value="AdoMet_MTases"/>
    <property type="match status" value="1"/>
</dbReference>
<dbReference type="SUPFAM" id="SSF53335">
    <property type="entry name" value="S-adenosyl-L-methionine-dependent methyltransferases"/>
    <property type="match status" value="1"/>
</dbReference>
<dbReference type="InterPro" id="IPR029063">
    <property type="entry name" value="SAM-dependent_MTases_sf"/>
</dbReference>
<organism evidence="2 3">
    <name type="scientific">Streptomyces cuspidosporus</name>
    <dbReference type="NCBI Taxonomy" id="66882"/>
    <lineage>
        <taxon>Bacteria</taxon>
        <taxon>Bacillati</taxon>
        <taxon>Actinomycetota</taxon>
        <taxon>Actinomycetes</taxon>
        <taxon>Kitasatosporales</taxon>
        <taxon>Streptomycetaceae</taxon>
        <taxon>Streptomyces</taxon>
    </lineage>
</organism>
<protein>
    <recommendedName>
        <fullName evidence="1">Methyltransferase type 12 domain-containing protein</fullName>
    </recommendedName>
</protein>
<evidence type="ECO:0000313" key="3">
    <source>
        <dbReference type="Proteomes" id="UP001500253"/>
    </source>
</evidence>
<name>A0ABN3F9G3_9ACTN</name>
<feature type="domain" description="Methyltransferase type 12" evidence="1">
    <location>
        <begin position="241"/>
        <end position="341"/>
    </location>
</feature>
<dbReference type="RefSeq" id="WP_346172535.1">
    <property type="nucleotide sequence ID" value="NZ_BAAASD010000001.1"/>
</dbReference>
<proteinExistence type="predicted"/>
<evidence type="ECO:0000259" key="1">
    <source>
        <dbReference type="Pfam" id="PF08242"/>
    </source>
</evidence>
<dbReference type="Gene3D" id="3.40.50.150">
    <property type="entry name" value="Vaccinia Virus protein VP39"/>
    <property type="match status" value="1"/>
</dbReference>
<dbReference type="Proteomes" id="UP001500253">
    <property type="component" value="Unassembled WGS sequence"/>
</dbReference>
<dbReference type="EMBL" id="BAAASD010000001">
    <property type="protein sequence ID" value="GAA2324564.1"/>
    <property type="molecule type" value="Genomic_DNA"/>
</dbReference>
<dbReference type="Pfam" id="PF08242">
    <property type="entry name" value="Methyltransf_12"/>
    <property type="match status" value="1"/>
</dbReference>
<dbReference type="InterPro" id="IPR013217">
    <property type="entry name" value="Methyltransf_12"/>
</dbReference>
<gene>
    <name evidence="2" type="ORF">GCM10010246_01740</name>
</gene>
<evidence type="ECO:0000313" key="2">
    <source>
        <dbReference type="EMBL" id="GAA2324564.1"/>
    </source>
</evidence>